<reference evidence="2" key="2">
    <citation type="submission" date="2022-01" db="EMBL/GenBank/DDBJ databases">
        <authorList>
            <person name="Yamashiro T."/>
            <person name="Shiraishi A."/>
            <person name="Satake H."/>
            <person name="Nakayama K."/>
        </authorList>
    </citation>
    <scope>NUCLEOTIDE SEQUENCE</scope>
</reference>
<dbReference type="EMBL" id="BQNB010019299">
    <property type="protein sequence ID" value="GJT83855.1"/>
    <property type="molecule type" value="Genomic_DNA"/>
</dbReference>
<evidence type="ECO:0000313" key="2">
    <source>
        <dbReference type="EMBL" id="GJT83855.1"/>
    </source>
</evidence>
<evidence type="ECO:0000313" key="3">
    <source>
        <dbReference type="Proteomes" id="UP001151760"/>
    </source>
</evidence>
<accession>A0ABQ5H7H9</accession>
<feature type="region of interest" description="Disordered" evidence="1">
    <location>
        <begin position="1"/>
        <end position="116"/>
    </location>
</feature>
<proteinExistence type="predicted"/>
<protein>
    <submittedName>
        <fullName evidence="2">Uncharacterized protein</fullName>
    </submittedName>
</protein>
<organism evidence="2 3">
    <name type="scientific">Tanacetum coccineum</name>
    <dbReference type="NCBI Taxonomy" id="301880"/>
    <lineage>
        <taxon>Eukaryota</taxon>
        <taxon>Viridiplantae</taxon>
        <taxon>Streptophyta</taxon>
        <taxon>Embryophyta</taxon>
        <taxon>Tracheophyta</taxon>
        <taxon>Spermatophyta</taxon>
        <taxon>Magnoliopsida</taxon>
        <taxon>eudicotyledons</taxon>
        <taxon>Gunneridae</taxon>
        <taxon>Pentapetalae</taxon>
        <taxon>asterids</taxon>
        <taxon>campanulids</taxon>
        <taxon>Asterales</taxon>
        <taxon>Asteraceae</taxon>
        <taxon>Asteroideae</taxon>
        <taxon>Anthemideae</taxon>
        <taxon>Anthemidinae</taxon>
        <taxon>Tanacetum</taxon>
    </lineage>
</organism>
<feature type="compositionally biased region" description="Low complexity" evidence="1">
    <location>
        <begin position="1"/>
        <end position="26"/>
    </location>
</feature>
<keyword evidence="3" id="KW-1185">Reference proteome</keyword>
<name>A0ABQ5H7H9_9ASTR</name>
<feature type="compositionally biased region" description="Basic residues" evidence="1">
    <location>
        <begin position="29"/>
        <end position="38"/>
    </location>
</feature>
<gene>
    <name evidence="2" type="ORF">Tco_1058197</name>
</gene>
<dbReference type="Proteomes" id="UP001151760">
    <property type="component" value="Unassembled WGS sequence"/>
</dbReference>
<feature type="compositionally biased region" description="Low complexity" evidence="1">
    <location>
        <begin position="49"/>
        <end position="81"/>
    </location>
</feature>
<comment type="caution">
    <text evidence="2">The sequence shown here is derived from an EMBL/GenBank/DDBJ whole genome shotgun (WGS) entry which is preliminary data.</text>
</comment>
<evidence type="ECO:0000256" key="1">
    <source>
        <dbReference type="SAM" id="MobiDB-lite"/>
    </source>
</evidence>
<sequence>MSSSPSDHSLSGHTPPDTTDADSSTPQRFVHRSLARTPRHSEAFRRWRSAPLSTPYPPTTSESSLGSSSERSLDSSSPSSRPSRKRCRSPTASVPSPTHVLRSIAPTPADLLPPRKRFRDSYSLEDSEEEHMEVDTADAKAVIDIGISEGVVAHLNDGVGMGFEIVASDVREDDEEFEAEASAADMRQIVVVPLAIGDSSESSRRGIPNLEDTIYDVVHYMSEVRIDRIPEIETT</sequence>
<reference evidence="2" key="1">
    <citation type="journal article" date="2022" name="Int. J. Mol. Sci.">
        <title>Draft Genome of Tanacetum Coccineum: Genomic Comparison of Closely Related Tanacetum-Family Plants.</title>
        <authorList>
            <person name="Yamashiro T."/>
            <person name="Shiraishi A."/>
            <person name="Nakayama K."/>
            <person name="Satake H."/>
        </authorList>
    </citation>
    <scope>NUCLEOTIDE SEQUENCE</scope>
</reference>